<evidence type="ECO:0000256" key="1">
    <source>
        <dbReference type="SAM" id="MobiDB-lite"/>
    </source>
</evidence>
<dbReference type="Proteomes" id="UP001190700">
    <property type="component" value="Unassembled WGS sequence"/>
</dbReference>
<sequence length="207" mass="22081">MCMSVTAGPEERYIYNVCRQKRLPASAFSKKMVEKRRKELNAPVKCKECVEKEAISEREAAAKKREAQTASASTTGTELAADELHECSACKQQLPVSKFSRAQLTQKGPGKQRCAACLNASDQSERALVEEKKQAALKEAQQNYKRLVATGAPIAEQLAAASLEAAAEAELVTGLKPVRLGSGRGRGGRRGGYAGRGRGTGKGAKGA</sequence>
<organism evidence="2 3">
    <name type="scientific">Cymbomonas tetramitiformis</name>
    <dbReference type="NCBI Taxonomy" id="36881"/>
    <lineage>
        <taxon>Eukaryota</taxon>
        <taxon>Viridiplantae</taxon>
        <taxon>Chlorophyta</taxon>
        <taxon>Pyramimonadophyceae</taxon>
        <taxon>Pyramimonadales</taxon>
        <taxon>Pyramimonadaceae</taxon>
        <taxon>Cymbomonas</taxon>
    </lineage>
</organism>
<protein>
    <recommendedName>
        <fullName evidence="4">Stc1 domain-containing protein</fullName>
    </recommendedName>
</protein>
<feature type="compositionally biased region" description="Gly residues" evidence="1">
    <location>
        <begin position="182"/>
        <end position="207"/>
    </location>
</feature>
<comment type="caution">
    <text evidence="2">The sequence shown here is derived from an EMBL/GenBank/DDBJ whole genome shotgun (WGS) entry which is preliminary data.</text>
</comment>
<keyword evidence="3" id="KW-1185">Reference proteome</keyword>
<proteinExistence type="predicted"/>
<evidence type="ECO:0000313" key="3">
    <source>
        <dbReference type="Proteomes" id="UP001190700"/>
    </source>
</evidence>
<accession>A0AAE0GKK6</accession>
<gene>
    <name evidence="2" type="ORF">CYMTET_12351</name>
</gene>
<name>A0AAE0GKK6_9CHLO</name>
<feature type="region of interest" description="Disordered" evidence="1">
    <location>
        <begin position="178"/>
        <end position="207"/>
    </location>
</feature>
<dbReference type="AlphaFoldDB" id="A0AAE0GKK6"/>
<evidence type="ECO:0000313" key="2">
    <source>
        <dbReference type="EMBL" id="KAK3279774.1"/>
    </source>
</evidence>
<reference evidence="2 3" key="1">
    <citation type="journal article" date="2015" name="Genome Biol. Evol.">
        <title>Comparative Genomics of a Bacterivorous Green Alga Reveals Evolutionary Causalities and Consequences of Phago-Mixotrophic Mode of Nutrition.</title>
        <authorList>
            <person name="Burns J.A."/>
            <person name="Paasch A."/>
            <person name="Narechania A."/>
            <person name="Kim E."/>
        </authorList>
    </citation>
    <scope>NUCLEOTIDE SEQUENCE [LARGE SCALE GENOMIC DNA]</scope>
    <source>
        <strain evidence="2 3">PLY_AMNH</strain>
    </source>
</reference>
<dbReference type="EMBL" id="LGRX02004674">
    <property type="protein sequence ID" value="KAK3279774.1"/>
    <property type="molecule type" value="Genomic_DNA"/>
</dbReference>
<evidence type="ECO:0008006" key="4">
    <source>
        <dbReference type="Google" id="ProtNLM"/>
    </source>
</evidence>